<dbReference type="InterPro" id="IPR001433">
    <property type="entry name" value="OxRdtase_FAD/NAD-bd"/>
</dbReference>
<dbReference type="CDD" id="cd00207">
    <property type="entry name" value="fer2"/>
    <property type="match status" value="1"/>
</dbReference>
<keyword evidence="7" id="KW-0411">Iron-sulfur</keyword>
<proteinExistence type="predicted"/>
<gene>
    <name evidence="11" type="ORF">GCM10023215_38060</name>
</gene>
<dbReference type="SUPFAM" id="SSF63380">
    <property type="entry name" value="Riboflavin synthase domain-like"/>
    <property type="match status" value="1"/>
</dbReference>
<feature type="region of interest" description="Disordered" evidence="8">
    <location>
        <begin position="1"/>
        <end position="20"/>
    </location>
</feature>
<accession>A0ABP8WVU1</accession>
<evidence type="ECO:0000256" key="6">
    <source>
        <dbReference type="ARBA" id="ARBA00023004"/>
    </source>
</evidence>
<dbReference type="Pfam" id="PF00111">
    <property type="entry name" value="Fer2"/>
    <property type="match status" value="1"/>
</dbReference>
<dbReference type="InterPro" id="IPR017938">
    <property type="entry name" value="Riboflavin_synthase-like_b-brl"/>
</dbReference>
<dbReference type="CDD" id="cd06185">
    <property type="entry name" value="PDR_like"/>
    <property type="match status" value="1"/>
</dbReference>
<dbReference type="InterPro" id="IPR012675">
    <property type="entry name" value="Beta-grasp_dom_sf"/>
</dbReference>
<feature type="domain" description="2Fe-2S ferredoxin-type" evidence="9">
    <location>
        <begin position="249"/>
        <end position="334"/>
    </location>
</feature>
<dbReference type="InterPro" id="IPR001041">
    <property type="entry name" value="2Fe-2S_ferredoxin-type"/>
</dbReference>
<evidence type="ECO:0000256" key="5">
    <source>
        <dbReference type="ARBA" id="ARBA00023002"/>
    </source>
</evidence>
<evidence type="ECO:0000256" key="2">
    <source>
        <dbReference type="ARBA" id="ARBA00022630"/>
    </source>
</evidence>
<keyword evidence="2" id="KW-0285">Flavoprotein</keyword>
<dbReference type="PROSITE" id="PS51085">
    <property type="entry name" value="2FE2S_FER_2"/>
    <property type="match status" value="1"/>
</dbReference>
<organism evidence="11 12">
    <name type="scientific">Pseudonocardia yuanmonensis</name>
    <dbReference type="NCBI Taxonomy" id="1095914"/>
    <lineage>
        <taxon>Bacteria</taxon>
        <taxon>Bacillati</taxon>
        <taxon>Actinomycetota</taxon>
        <taxon>Actinomycetes</taxon>
        <taxon>Pseudonocardiales</taxon>
        <taxon>Pseudonocardiaceae</taxon>
        <taxon>Pseudonocardia</taxon>
    </lineage>
</organism>
<dbReference type="Gene3D" id="3.10.20.30">
    <property type="match status" value="1"/>
</dbReference>
<dbReference type="Gene3D" id="2.40.30.10">
    <property type="entry name" value="Translation factors"/>
    <property type="match status" value="1"/>
</dbReference>
<dbReference type="PANTHER" id="PTHR47354:SF1">
    <property type="entry name" value="CARNITINE MONOOXYGENASE REDUCTASE SUBUNIT"/>
    <property type="match status" value="1"/>
</dbReference>
<dbReference type="Proteomes" id="UP001500325">
    <property type="component" value="Unassembled WGS sequence"/>
</dbReference>
<name>A0ABP8WVU1_9PSEU</name>
<evidence type="ECO:0000313" key="12">
    <source>
        <dbReference type="Proteomes" id="UP001500325"/>
    </source>
</evidence>
<feature type="domain" description="FAD-binding FR-type" evidence="10">
    <location>
        <begin position="21"/>
        <end position="123"/>
    </location>
</feature>
<dbReference type="PANTHER" id="PTHR47354">
    <property type="entry name" value="NADH OXIDOREDUCTASE HCR"/>
    <property type="match status" value="1"/>
</dbReference>
<comment type="caution">
    <text evidence="11">The sequence shown here is derived from an EMBL/GenBank/DDBJ whole genome shotgun (WGS) entry which is preliminary data.</text>
</comment>
<dbReference type="PROSITE" id="PS00197">
    <property type="entry name" value="2FE2S_FER_1"/>
    <property type="match status" value="1"/>
</dbReference>
<evidence type="ECO:0000259" key="10">
    <source>
        <dbReference type="PROSITE" id="PS51384"/>
    </source>
</evidence>
<dbReference type="PRINTS" id="PR00409">
    <property type="entry name" value="PHDIOXRDTASE"/>
</dbReference>
<evidence type="ECO:0000256" key="8">
    <source>
        <dbReference type="SAM" id="MobiDB-lite"/>
    </source>
</evidence>
<evidence type="ECO:0000256" key="3">
    <source>
        <dbReference type="ARBA" id="ARBA00022714"/>
    </source>
</evidence>
<dbReference type="InterPro" id="IPR006058">
    <property type="entry name" value="2Fe2S_fd_BS"/>
</dbReference>
<evidence type="ECO:0000313" key="11">
    <source>
        <dbReference type="EMBL" id="GAA4696412.1"/>
    </source>
</evidence>
<dbReference type="Pfam" id="PF00175">
    <property type="entry name" value="NAD_binding_1"/>
    <property type="match status" value="1"/>
</dbReference>
<protein>
    <submittedName>
        <fullName evidence="11">PDR/VanB family oxidoreductase</fullName>
    </submittedName>
</protein>
<evidence type="ECO:0000256" key="1">
    <source>
        <dbReference type="ARBA" id="ARBA00001974"/>
    </source>
</evidence>
<comment type="cofactor">
    <cofactor evidence="1">
        <name>FAD</name>
        <dbReference type="ChEBI" id="CHEBI:57692"/>
    </cofactor>
</comment>
<keyword evidence="12" id="KW-1185">Reference proteome</keyword>
<dbReference type="InterPro" id="IPR017927">
    <property type="entry name" value="FAD-bd_FR_type"/>
</dbReference>
<dbReference type="InterPro" id="IPR039261">
    <property type="entry name" value="FNR_nucleotide-bd"/>
</dbReference>
<dbReference type="InterPro" id="IPR050415">
    <property type="entry name" value="MRET"/>
</dbReference>
<evidence type="ECO:0000259" key="9">
    <source>
        <dbReference type="PROSITE" id="PS51085"/>
    </source>
</evidence>
<keyword evidence="5" id="KW-0560">Oxidoreductase</keyword>
<keyword evidence="6" id="KW-0408">Iron</keyword>
<dbReference type="SUPFAM" id="SSF54292">
    <property type="entry name" value="2Fe-2S ferredoxin-like"/>
    <property type="match status" value="1"/>
</dbReference>
<dbReference type="SUPFAM" id="SSF52343">
    <property type="entry name" value="Ferredoxin reductase-like, C-terminal NADP-linked domain"/>
    <property type="match status" value="1"/>
</dbReference>
<reference evidence="12" key="1">
    <citation type="journal article" date="2019" name="Int. J. Syst. Evol. Microbiol.">
        <title>The Global Catalogue of Microorganisms (GCM) 10K type strain sequencing project: providing services to taxonomists for standard genome sequencing and annotation.</title>
        <authorList>
            <consortium name="The Broad Institute Genomics Platform"/>
            <consortium name="The Broad Institute Genome Sequencing Center for Infectious Disease"/>
            <person name="Wu L."/>
            <person name="Ma J."/>
        </authorList>
    </citation>
    <scope>NUCLEOTIDE SEQUENCE [LARGE SCALE GENOMIC DNA]</scope>
    <source>
        <strain evidence="12">JCM 18055</strain>
    </source>
</reference>
<dbReference type="Gene3D" id="3.40.50.80">
    <property type="entry name" value="Nucleotide-binding domain of ferredoxin-NADP reductase (FNR) module"/>
    <property type="match status" value="1"/>
</dbReference>
<evidence type="ECO:0000256" key="4">
    <source>
        <dbReference type="ARBA" id="ARBA00022723"/>
    </source>
</evidence>
<evidence type="ECO:0000256" key="7">
    <source>
        <dbReference type="ARBA" id="ARBA00023014"/>
    </source>
</evidence>
<keyword evidence="3" id="KW-0001">2Fe-2S</keyword>
<dbReference type="InterPro" id="IPR036010">
    <property type="entry name" value="2Fe-2S_ferredoxin-like_sf"/>
</dbReference>
<dbReference type="EMBL" id="BAABIC010000012">
    <property type="protein sequence ID" value="GAA4696412.1"/>
    <property type="molecule type" value="Genomic_DNA"/>
</dbReference>
<dbReference type="PROSITE" id="PS51384">
    <property type="entry name" value="FAD_FR"/>
    <property type="match status" value="1"/>
</dbReference>
<keyword evidence="4" id="KW-0479">Metal-binding</keyword>
<sequence length="334" mass="35148">MITADPLSLAPRPAEPVPAAGTAATVRVAAKRVEADGVVSLELVAPDGGRLPDWAPGAHVDLVLPNGTTRQYSLCGDRWDAHRYRVGVLREPAGRGGSAYVHDRLAVGDLVGLGGPRNNFPLVPAGRYLFVAGGIGITPLVPMIRQAALLGADWELLYGGRTRASMAFVDELAGIDDGRVRVVPQDEHGLLDLAGFLGTPDPGTRVYACGPAPMLAALADATADWPRHAVRTERFVARELGAPARDTAFEVELARTGRTVTVPPDRSMLAAIAEAGVEVLSSCRRGTCGTCETGVLAGEPDHRDSILDDDERAGGDCLFPCVSRSLGDRLVLDL</sequence>